<sequence>MISLHSGNLITGASFAPVFWSYIPLYILPITIAGHALKMPIEERMLIEDPDLGREYKLYKLRVPCRIIPYIW</sequence>
<comment type="caution">
    <text evidence="1">The sequence shown here is derived from an EMBL/GenBank/DDBJ whole genome shotgun (WGS) entry which is preliminary data.</text>
</comment>
<reference evidence="1" key="1">
    <citation type="submission" date="2019-10" db="EMBL/GenBank/DDBJ databases">
        <authorList>
            <consortium name="DOE Joint Genome Institute"/>
            <person name="Kuo A."/>
            <person name="Miyauchi S."/>
            <person name="Kiss E."/>
            <person name="Drula E."/>
            <person name="Kohler A."/>
            <person name="Sanchez-Garcia M."/>
            <person name="Andreopoulos B."/>
            <person name="Barry K.W."/>
            <person name="Bonito G."/>
            <person name="Buee M."/>
            <person name="Carver A."/>
            <person name="Chen C."/>
            <person name="Cichocki N."/>
            <person name="Clum A."/>
            <person name="Culley D."/>
            <person name="Crous P.W."/>
            <person name="Fauchery L."/>
            <person name="Girlanda M."/>
            <person name="Hayes R."/>
            <person name="Keri Z."/>
            <person name="Labutti K."/>
            <person name="Lipzen A."/>
            <person name="Lombard V."/>
            <person name="Magnuson J."/>
            <person name="Maillard F."/>
            <person name="Morin E."/>
            <person name="Murat C."/>
            <person name="Nolan M."/>
            <person name="Ohm R."/>
            <person name="Pangilinan J."/>
            <person name="Pereira M."/>
            <person name="Perotto S."/>
            <person name="Peter M."/>
            <person name="Riley R."/>
            <person name="Sitrit Y."/>
            <person name="Stielow B."/>
            <person name="Szollosi G."/>
            <person name="Zifcakova L."/>
            <person name="Stursova M."/>
            <person name="Spatafora J.W."/>
            <person name="Tedersoo L."/>
            <person name="Vaario L.-M."/>
            <person name="Yamada A."/>
            <person name="Yan M."/>
            <person name="Wang P."/>
            <person name="Xu J."/>
            <person name="Bruns T."/>
            <person name="Baldrian P."/>
            <person name="Vilgalys R."/>
            <person name="Henrissat B."/>
            <person name="Grigoriev I.V."/>
            <person name="Hibbett D."/>
            <person name="Nagy L.G."/>
            <person name="Martin F.M."/>
        </authorList>
    </citation>
    <scope>NUCLEOTIDE SEQUENCE</scope>
    <source>
        <strain evidence="1">P2</strain>
    </source>
</reference>
<dbReference type="Proteomes" id="UP000886501">
    <property type="component" value="Unassembled WGS sequence"/>
</dbReference>
<reference evidence="1" key="2">
    <citation type="journal article" date="2020" name="Nat. Commun.">
        <title>Large-scale genome sequencing of mycorrhizal fungi provides insights into the early evolution of symbiotic traits.</title>
        <authorList>
            <person name="Miyauchi S."/>
            <person name="Kiss E."/>
            <person name="Kuo A."/>
            <person name="Drula E."/>
            <person name="Kohler A."/>
            <person name="Sanchez-Garcia M."/>
            <person name="Morin E."/>
            <person name="Andreopoulos B."/>
            <person name="Barry K.W."/>
            <person name="Bonito G."/>
            <person name="Buee M."/>
            <person name="Carver A."/>
            <person name="Chen C."/>
            <person name="Cichocki N."/>
            <person name="Clum A."/>
            <person name="Culley D."/>
            <person name="Crous P.W."/>
            <person name="Fauchery L."/>
            <person name="Girlanda M."/>
            <person name="Hayes R.D."/>
            <person name="Keri Z."/>
            <person name="LaButti K."/>
            <person name="Lipzen A."/>
            <person name="Lombard V."/>
            <person name="Magnuson J."/>
            <person name="Maillard F."/>
            <person name="Murat C."/>
            <person name="Nolan M."/>
            <person name="Ohm R.A."/>
            <person name="Pangilinan J."/>
            <person name="Pereira M.F."/>
            <person name="Perotto S."/>
            <person name="Peter M."/>
            <person name="Pfister S."/>
            <person name="Riley R."/>
            <person name="Sitrit Y."/>
            <person name="Stielow J.B."/>
            <person name="Szollosi G."/>
            <person name="Zifcakova L."/>
            <person name="Stursova M."/>
            <person name="Spatafora J.W."/>
            <person name="Tedersoo L."/>
            <person name="Vaario L.M."/>
            <person name="Yamada A."/>
            <person name="Yan M."/>
            <person name="Wang P."/>
            <person name="Xu J."/>
            <person name="Bruns T."/>
            <person name="Baldrian P."/>
            <person name="Vilgalys R."/>
            <person name="Dunand C."/>
            <person name="Henrissat B."/>
            <person name="Grigoriev I.V."/>
            <person name="Hibbett D."/>
            <person name="Nagy L.G."/>
            <person name="Martin F.M."/>
        </authorList>
    </citation>
    <scope>NUCLEOTIDE SEQUENCE</scope>
    <source>
        <strain evidence="1">P2</strain>
    </source>
</reference>
<proteinExistence type="predicted"/>
<dbReference type="EMBL" id="MU118454">
    <property type="protein sequence ID" value="KAF9642476.1"/>
    <property type="molecule type" value="Genomic_DNA"/>
</dbReference>
<evidence type="ECO:0000313" key="1">
    <source>
        <dbReference type="EMBL" id="KAF9642476.1"/>
    </source>
</evidence>
<protein>
    <submittedName>
        <fullName evidence="1">Uncharacterized protein</fullName>
    </submittedName>
</protein>
<accession>A0ACB6YYK6</accession>
<name>A0ACB6YYK6_THEGA</name>
<evidence type="ECO:0000313" key="2">
    <source>
        <dbReference type="Proteomes" id="UP000886501"/>
    </source>
</evidence>
<keyword evidence="2" id="KW-1185">Reference proteome</keyword>
<gene>
    <name evidence="1" type="ORF">BDM02DRAFT_3193163</name>
</gene>
<organism evidence="1 2">
    <name type="scientific">Thelephora ganbajun</name>
    <name type="common">Ganba fungus</name>
    <dbReference type="NCBI Taxonomy" id="370292"/>
    <lineage>
        <taxon>Eukaryota</taxon>
        <taxon>Fungi</taxon>
        <taxon>Dikarya</taxon>
        <taxon>Basidiomycota</taxon>
        <taxon>Agaricomycotina</taxon>
        <taxon>Agaricomycetes</taxon>
        <taxon>Thelephorales</taxon>
        <taxon>Thelephoraceae</taxon>
        <taxon>Thelephora</taxon>
    </lineage>
</organism>